<dbReference type="OrthoDB" id="413953at2759"/>
<keyword evidence="5" id="KW-1185">Reference proteome</keyword>
<dbReference type="SUPFAM" id="SSF56784">
    <property type="entry name" value="HAD-like"/>
    <property type="match status" value="1"/>
</dbReference>
<reference evidence="4 5" key="1">
    <citation type="journal article" date="2013" name="Curr. Biol.">
        <title>The Genome of the Foraminiferan Reticulomyxa filosa.</title>
        <authorList>
            <person name="Glockner G."/>
            <person name="Hulsmann N."/>
            <person name="Schleicher M."/>
            <person name="Noegel A.A."/>
            <person name="Eichinger L."/>
            <person name="Gallinger C."/>
            <person name="Pawlowski J."/>
            <person name="Sierra R."/>
            <person name="Euteneuer U."/>
            <person name="Pillet L."/>
            <person name="Moustafa A."/>
            <person name="Platzer M."/>
            <person name="Groth M."/>
            <person name="Szafranski K."/>
            <person name="Schliwa M."/>
        </authorList>
    </citation>
    <scope>NUCLEOTIDE SEQUENCE [LARGE SCALE GENOMIC DNA]</scope>
</reference>
<evidence type="ECO:0000256" key="1">
    <source>
        <dbReference type="PIRSR" id="PIRSR000915-1"/>
    </source>
</evidence>
<feature type="binding site" evidence="3">
    <location>
        <position position="45"/>
    </location>
    <ligand>
        <name>Mg(2+)</name>
        <dbReference type="ChEBI" id="CHEBI:18420"/>
    </ligand>
</feature>
<dbReference type="EMBL" id="ASPP01028409">
    <property type="protein sequence ID" value="ETO05201.1"/>
    <property type="molecule type" value="Genomic_DNA"/>
</dbReference>
<gene>
    <name evidence="4" type="ORF">RFI_32195</name>
</gene>
<dbReference type="InterPro" id="IPR006357">
    <property type="entry name" value="HAD-SF_hydro_IIA"/>
</dbReference>
<dbReference type="Pfam" id="PF13242">
    <property type="entry name" value="Hydrolase_like"/>
    <property type="match status" value="1"/>
</dbReference>
<protein>
    <submittedName>
        <fullName evidence="4">Alkaline phosphatase specific for p-nitrophenyl phosphate</fullName>
    </submittedName>
</protein>
<organism evidence="4 5">
    <name type="scientific">Reticulomyxa filosa</name>
    <dbReference type="NCBI Taxonomy" id="46433"/>
    <lineage>
        <taxon>Eukaryota</taxon>
        <taxon>Sar</taxon>
        <taxon>Rhizaria</taxon>
        <taxon>Retaria</taxon>
        <taxon>Foraminifera</taxon>
        <taxon>Monothalamids</taxon>
        <taxon>Reticulomyxidae</taxon>
        <taxon>Reticulomyxa</taxon>
    </lineage>
</organism>
<feature type="binding site" evidence="3">
    <location>
        <position position="281"/>
    </location>
    <ligand>
        <name>Mg(2+)</name>
        <dbReference type="ChEBI" id="CHEBI:18420"/>
    </ligand>
</feature>
<dbReference type="GO" id="GO:0005737">
    <property type="term" value="C:cytoplasm"/>
    <property type="evidence" value="ECO:0007669"/>
    <property type="project" value="TreeGrafter"/>
</dbReference>
<sequence length="330" mass="37009">MKADEKTTKNVKEKKEEEKTLAVEHVETRKWTSKCVDEFDAFLFDCDGVLWTSSAAIDGAKETLQALQKMGKKVIFLSNNATKSLETYQKKILSLFDLRVSQEQVFTSALATATYVSTLKEFSDTLRKKNKILLVGSIGLYEMLTKRFGFEVIWTAQDIANLRGMSGEQVSALPLDRDVRAVIVSMDVGYGYNDISLVCRYMYEVHHEVDHPLHFIGSNDDTTFPQSDAVCLAGTGSLVASVKALNEHVPFVICGKPHALLYQLVQHQHQIDVKRSLMVGDRLNTDVQFGINCGMQTLLVLTGISTREDIQKYRIKPNFILDSVKSIIAT</sequence>
<comment type="cofactor">
    <cofactor evidence="3">
        <name>Mg(2+)</name>
        <dbReference type="ChEBI" id="CHEBI:18420"/>
    </cofactor>
    <text evidence="3">Divalent metal ions. Mg(2+) is the most effective.</text>
</comment>
<comment type="caution">
    <text evidence="4">The sequence shown here is derived from an EMBL/GenBank/DDBJ whole genome shotgun (WGS) entry which is preliminary data.</text>
</comment>
<dbReference type="GO" id="GO:0046872">
    <property type="term" value="F:metal ion binding"/>
    <property type="evidence" value="ECO:0007669"/>
    <property type="project" value="UniProtKB-KW"/>
</dbReference>
<dbReference type="InterPro" id="IPR036412">
    <property type="entry name" value="HAD-like_sf"/>
</dbReference>
<dbReference type="Pfam" id="PF13344">
    <property type="entry name" value="Hydrolase_6"/>
    <property type="match status" value="1"/>
</dbReference>
<feature type="active site" description="Nucleophile" evidence="1">
    <location>
        <position position="45"/>
    </location>
</feature>
<dbReference type="AlphaFoldDB" id="X6LUY7"/>
<dbReference type="Proteomes" id="UP000023152">
    <property type="component" value="Unassembled WGS sequence"/>
</dbReference>
<dbReference type="PANTHER" id="PTHR19288:SF46">
    <property type="entry name" value="HALOACID DEHALOGENASE-LIKE HYDROLASE DOMAIN-CONTAINING PROTEIN 2"/>
    <property type="match status" value="1"/>
</dbReference>
<evidence type="ECO:0000256" key="3">
    <source>
        <dbReference type="PIRSR" id="PIRSR000915-3"/>
    </source>
</evidence>
<proteinExistence type="predicted"/>
<dbReference type="OMA" id="PPMHRET"/>
<feature type="binding site" evidence="2">
    <location>
        <begin position="78"/>
        <end position="80"/>
    </location>
    <ligand>
        <name>substrate</name>
    </ligand>
</feature>
<dbReference type="InterPro" id="IPR023214">
    <property type="entry name" value="HAD_sf"/>
</dbReference>
<dbReference type="PANTHER" id="PTHR19288">
    <property type="entry name" value="4-NITROPHENYLPHOSPHATASE-RELATED"/>
    <property type="match status" value="1"/>
</dbReference>
<name>X6LUY7_RETFI</name>
<keyword evidence="3" id="KW-0460">Magnesium</keyword>
<evidence type="ECO:0000256" key="2">
    <source>
        <dbReference type="PIRSR" id="PIRSR000915-2"/>
    </source>
</evidence>
<evidence type="ECO:0000313" key="4">
    <source>
        <dbReference type="EMBL" id="ETO05201.1"/>
    </source>
</evidence>
<accession>X6LUY7</accession>
<feature type="binding site" evidence="3">
    <location>
        <position position="47"/>
    </location>
    <ligand>
        <name>Mg(2+)</name>
        <dbReference type="ChEBI" id="CHEBI:18420"/>
    </ligand>
</feature>
<dbReference type="GO" id="GO:0016791">
    <property type="term" value="F:phosphatase activity"/>
    <property type="evidence" value="ECO:0007669"/>
    <property type="project" value="TreeGrafter"/>
</dbReference>
<keyword evidence="3" id="KW-0479">Metal-binding</keyword>
<feature type="active site" description="Proton donor" evidence="1">
    <location>
        <position position="47"/>
    </location>
</feature>
<dbReference type="NCBIfam" id="TIGR01460">
    <property type="entry name" value="HAD-SF-IIA"/>
    <property type="match status" value="1"/>
</dbReference>
<evidence type="ECO:0000313" key="5">
    <source>
        <dbReference type="Proteomes" id="UP000023152"/>
    </source>
</evidence>
<dbReference type="Gene3D" id="3.40.50.1000">
    <property type="entry name" value="HAD superfamily/HAD-like"/>
    <property type="match status" value="2"/>
</dbReference>
<feature type="binding site" evidence="2">
    <location>
        <position position="256"/>
    </location>
    <ligand>
        <name>substrate</name>
    </ligand>
</feature>
<dbReference type="PIRSF" id="PIRSF000915">
    <property type="entry name" value="PGP-type_phosphatase"/>
    <property type="match status" value="1"/>
</dbReference>